<dbReference type="OrthoDB" id="8659436at2"/>
<keyword evidence="4" id="KW-1185">Reference proteome</keyword>
<accession>A0A518HB30</accession>
<dbReference type="Proteomes" id="UP000317835">
    <property type="component" value="Chromosome"/>
</dbReference>
<dbReference type="InterPro" id="IPR036390">
    <property type="entry name" value="WH_DNA-bd_sf"/>
</dbReference>
<dbReference type="AlphaFoldDB" id="A0A518HB30"/>
<dbReference type="SUPFAM" id="SSF46785">
    <property type="entry name" value="Winged helix' DNA-binding domain"/>
    <property type="match status" value="1"/>
</dbReference>
<dbReference type="GO" id="GO:0008270">
    <property type="term" value="F:zinc ion binding"/>
    <property type="evidence" value="ECO:0007669"/>
    <property type="project" value="TreeGrafter"/>
</dbReference>
<dbReference type="GO" id="GO:0000976">
    <property type="term" value="F:transcription cis-regulatory region binding"/>
    <property type="evidence" value="ECO:0007669"/>
    <property type="project" value="TreeGrafter"/>
</dbReference>
<name>A0A518HB30_9BACT</name>
<dbReference type="PANTHER" id="PTHR33202">
    <property type="entry name" value="ZINC UPTAKE REGULATION PROTEIN"/>
    <property type="match status" value="1"/>
</dbReference>
<proteinExistence type="predicted"/>
<sequence>MPEVPDETEELRAALEASGRRPTRQREEIFAFLRRSDQHPTAEQVFEAVRRSIPSLSLATVYNALEALVDGGLVIKLPSVEGSARYDARTEGHYHLRCLRSGAVQDLPTPYAPGLIDALDPELVGRLGRRGFRVTGYRFEVVGYFDGDPAPGGDDQPVRGD</sequence>
<dbReference type="RefSeq" id="WP_145276283.1">
    <property type="nucleotide sequence ID" value="NZ_CP036426.1"/>
</dbReference>
<comment type="cofactor">
    <cofactor evidence="1">
        <name>Zn(2+)</name>
        <dbReference type="ChEBI" id="CHEBI:29105"/>
    </cofactor>
    <text evidence="1">Binds 1 zinc ion per subunit.</text>
</comment>
<dbReference type="Gene3D" id="1.10.10.10">
    <property type="entry name" value="Winged helix-like DNA-binding domain superfamily/Winged helix DNA-binding domain"/>
    <property type="match status" value="1"/>
</dbReference>
<keyword evidence="1" id="KW-0479">Metal-binding</keyword>
<evidence type="ECO:0000313" key="4">
    <source>
        <dbReference type="Proteomes" id="UP000317835"/>
    </source>
</evidence>
<feature type="region of interest" description="Disordered" evidence="2">
    <location>
        <begin position="1"/>
        <end position="22"/>
    </location>
</feature>
<dbReference type="EMBL" id="CP036426">
    <property type="protein sequence ID" value="QDV38060.1"/>
    <property type="molecule type" value="Genomic_DNA"/>
</dbReference>
<evidence type="ECO:0000256" key="1">
    <source>
        <dbReference type="PIRSR" id="PIRSR602481-1"/>
    </source>
</evidence>
<dbReference type="Pfam" id="PF01475">
    <property type="entry name" value="FUR"/>
    <property type="match status" value="1"/>
</dbReference>
<evidence type="ECO:0000313" key="3">
    <source>
        <dbReference type="EMBL" id="QDV38060.1"/>
    </source>
</evidence>
<protein>
    <submittedName>
        <fullName evidence="3">Peroxide-responsive repressor PerR</fullName>
    </submittedName>
</protein>
<dbReference type="GO" id="GO:1900376">
    <property type="term" value="P:regulation of secondary metabolite biosynthetic process"/>
    <property type="evidence" value="ECO:0007669"/>
    <property type="project" value="TreeGrafter"/>
</dbReference>
<dbReference type="GO" id="GO:0045892">
    <property type="term" value="P:negative regulation of DNA-templated transcription"/>
    <property type="evidence" value="ECO:0007669"/>
    <property type="project" value="TreeGrafter"/>
</dbReference>
<reference evidence="3 4" key="1">
    <citation type="submission" date="2019-02" db="EMBL/GenBank/DDBJ databases">
        <title>Deep-cultivation of Planctomycetes and their phenomic and genomic characterization uncovers novel biology.</title>
        <authorList>
            <person name="Wiegand S."/>
            <person name="Jogler M."/>
            <person name="Boedeker C."/>
            <person name="Pinto D."/>
            <person name="Vollmers J."/>
            <person name="Rivas-Marin E."/>
            <person name="Kohn T."/>
            <person name="Peeters S.H."/>
            <person name="Heuer A."/>
            <person name="Rast P."/>
            <person name="Oberbeckmann S."/>
            <person name="Bunk B."/>
            <person name="Jeske O."/>
            <person name="Meyerdierks A."/>
            <person name="Storesund J.E."/>
            <person name="Kallscheuer N."/>
            <person name="Luecker S."/>
            <person name="Lage O.M."/>
            <person name="Pohl T."/>
            <person name="Merkel B.J."/>
            <person name="Hornburger P."/>
            <person name="Mueller R.-W."/>
            <person name="Bruemmer F."/>
            <person name="Labrenz M."/>
            <person name="Spormann A.M."/>
            <person name="Op den Camp H."/>
            <person name="Overmann J."/>
            <person name="Amann R."/>
            <person name="Jetten M.S.M."/>
            <person name="Mascher T."/>
            <person name="Medema M.H."/>
            <person name="Devos D.P."/>
            <person name="Kaster A.-K."/>
            <person name="Ovreas L."/>
            <person name="Rohde M."/>
            <person name="Galperin M.Y."/>
            <person name="Jogler C."/>
        </authorList>
    </citation>
    <scope>NUCLEOTIDE SEQUENCE [LARGE SCALE GENOMIC DNA]</scope>
    <source>
        <strain evidence="3 4">ElP</strain>
    </source>
</reference>
<dbReference type="GO" id="GO:0003700">
    <property type="term" value="F:DNA-binding transcription factor activity"/>
    <property type="evidence" value="ECO:0007669"/>
    <property type="project" value="InterPro"/>
</dbReference>
<dbReference type="PANTHER" id="PTHR33202:SF7">
    <property type="entry name" value="FERRIC UPTAKE REGULATION PROTEIN"/>
    <property type="match status" value="1"/>
</dbReference>
<dbReference type="InterPro" id="IPR036388">
    <property type="entry name" value="WH-like_DNA-bd_sf"/>
</dbReference>
<dbReference type="KEGG" id="tpla:ElP_60080"/>
<evidence type="ECO:0000256" key="2">
    <source>
        <dbReference type="SAM" id="MobiDB-lite"/>
    </source>
</evidence>
<keyword evidence="1" id="KW-0862">Zinc</keyword>
<dbReference type="InterPro" id="IPR002481">
    <property type="entry name" value="FUR"/>
</dbReference>
<dbReference type="CDD" id="cd07153">
    <property type="entry name" value="Fur_like"/>
    <property type="match status" value="1"/>
</dbReference>
<feature type="binding site" evidence="1">
    <location>
        <position position="98"/>
    </location>
    <ligand>
        <name>Zn(2+)</name>
        <dbReference type="ChEBI" id="CHEBI:29105"/>
    </ligand>
</feature>
<organism evidence="3 4">
    <name type="scientific">Tautonia plasticadhaerens</name>
    <dbReference type="NCBI Taxonomy" id="2527974"/>
    <lineage>
        <taxon>Bacteria</taxon>
        <taxon>Pseudomonadati</taxon>
        <taxon>Planctomycetota</taxon>
        <taxon>Planctomycetia</taxon>
        <taxon>Isosphaerales</taxon>
        <taxon>Isosphaeraceae</taxon>
        <taxon>Tautonia</taxon>
    </lineage>
</organism>
<gene>
    <name evidence="3" type="primary">perR</name>
    <name evidence="3" type="ORF">ElP_60080</name>
</gene>